<evidence type="ECO:0000313" key="2">
    <source>
        <dbReference type="Proteomes" id="UP000014974"/>
    </source>
</evidence>
<dbReference type="AlphaFoldDB" id="S7WMJ9"/>
<dbReference type="Proteomes" id="UP000014974">
    <property type="component" value="Unassembled WGS sequence"/>
</dbReference>
<reference evidence="1 2" key="1">
    <citation type="journal article" date="2013" name="Genome Announc.">
        <title>Draft Genome Sequence of Cyclobacterium qasimii Strain M12-11BT, Isolated from Arctic Marine Sediment.</title>
        <authorList>
            <person name="Shivaji S."/>
            <person name="Ara S."/>
            <person name="Singh A."/>
            <person name="Kumar Pinnaka A."/>
        </authorList>
    </citation>
    <scope>NUCLEOTIDE SEQUENCE [LARGE SCALE GENOMIC DNA]</scope>
    <source>
        <strain evidence="1 2">M12-11B</strain>
    </source>
</reference>
<comment type="caution">
    <text evidence="1">The sequence shown here is derived from an EMBL/GenBank/DDBJ whole genome shotgun (WGS) entry which is preliminary data.</text>
</comment>
<protein>
    <submittedName>
        <fullName evidence="1">Uncharacterized protein</fullName>
    </submittedName>
</protein>
<dbReference type="EMBL" id="ATNM01000110">
    <property type="protein sequence ID" value="EPR67959.1"/>
    <property type="molecule type" value="Genomic_DNA"/>
</dbReference>
<gene>
    <name evidence="1" type="ORF">ADICYQ_3031</name>
</gene>
<sequence>MEGLFEGLPMYVLYVHHKSETQIKHKVHNLQQKAFKFVFNNFN</sequence>
<accession>S7WMJ9</accession>
<name>S7WMJ9_9BACT</name>
<organism evidence="1 2">
    <name type="scientific">Cyclobacterium qasimii M12-11B</name>
    <dbReference type="NCBI Taxonomy" id="641524"/>
    <lineage>
        <taxon>Bacteria</taxon>
        <taxon>Pseudomonadati</taxon>
        <taxon>Bacteroidota</taxon>
        <taxon>Cytophagia</taxon>
        <taxon>Cytophagales</taxon>
        <taxon>Cyclobacteriaceae</taxon>
        <taxon>Cyclobacterium</taxon>
    </lineage>
</organism>
<proteinExistence type="predicted"/>
<dbReference type="STRING" id="641524.ADICYQ_3031"/>
<evidence type="ECO:0000313" key="1">
    <source>
        <dbReference type="EMBL" id="EPR67959.1"/>
    </source>
</evidence>